<keyword evidence="3 6" id="KW-0812">Transmembrane</keyword>
<keyword evidence="2" id="KW-1003">Cell membrane</keyword>
<feature type="domain" description="Major facilitator superfamily (MFS) profile" evidence="7">
    <location>
        <begin position="7"/>
        <end position="395"/>
    </location>
</feature>
<feature type="transmembrane region" description="Helical" evidence="6">
    <location>
        <begin position="97"/>
        <end position="120"/>
    </location>
</feature>
<dbReference type="KEGG" id="skr:BRX40_19970"/>
<keyword evidence="11" id="KW-1185">Reference proteome</keyword>
<keyword evidence="4 6" id="KW-1133">Transmembrane helix</keyword>
<feature type="transmembrane region" description="Helical" evidence="6">
    <location>
        <begin position="266"/>
        <end position="285"/>
    </location>
</feature>
<dbReference type="Gene3D" id="1.20.1250.20">
    <property type="entry name" value="MFS general substrate transporter like domains"/>
    <property type="match status" value="2"/>
</dbReference>
<dbReference type="RefSeq" id="WP_066573844.1">
    <property type="nucleotide sequence ID" value="NZ_CP018820.1"/>
</dbReference>
<dbReference type="Proteomes" id="UP000287746">
    <property type="component" value="Unassembled WGS sequence"/>
</dbReference>
<feature type="transmembrane region" description="Helical" evidence="6">
    <location>
        <begin position="163"/>
        <end position="184"/>
    </location>
</feature>
<dbReference type="OrthoDB" id="7841035at2"/>
<protein>
    <submittedName>
        <fullName evidence="9">MFS transporter</fullName>
    </submittedName>
</protein>
<dbReference type="EMBL" id="CP018820">
    <property type="protein sequence ID" value="APR54391.1"/>
    <property type="molecule type" value="Genomic_DNA"/>
</dbReference>
<evidence type="ECO:0000256" key="3">
    <source>
        <dbReference type="ARBA" id="ARBA00022692"/>
    </source>
</evidence>
<feature type="transmembrane region" description="Helical" evidence="6">
    <location>
        <begin position="132"/>
        <end position="157"/>
    </location>
</feature>
<gene>
    <name evidence="8" type="ORF">BRX40_19970</name>
    <name evidence="9" type="ORF">CA257_23050</name>
    <name evidence="10" type="ORF">DAH66_21965</name>
</gene>
<feature type="transmembrane region" description="Helical" evidence="6">
    <location>
        <begin position="335"/>
        <end position="355"/>
    </location>
</feature>
<feature type="transmembrane region" description="Helical" evidence="6">
    <location>
        <begin position="230"/>
        <end position="254"/>
    </location>
</feature>
<evidence type="ECO:0000256" key="6">
    <source>
        <dbReference type="SAM" id="Phobius"/>
    </source>
</evidence>
<evidence type="ECO:0000313" key="10">
    <source>
        <dbReference type="EMBL" id="RSY76307.1"/>
    </source>
</evidence>
<feature type="transmembrane region" description="Helical" evidence="6">
    <location>
        <begin position="361"/>
        <end position="381"/>
    </location>
</feature>
<dbReference type="Proteomes" id="UP000185161">
    <property type="component" value="Chromosome"/>
</dbReference>
<evidence type="ECO:0000313" key="9">
    <source>
        <dbReference type="EMBL" id="RSU97126.1"/>
    </source>
</evidence>
<evidence type="ECO:0000256" key="1">
    <source>
        <dbReference type="ARBA" id="ARBA00004651"/>
    </source>
</evidence>
<dbReference type="PANTHER" id="PTHR43124:SF3">
    <property type="entry name" value="CHLORAMPHENICOL EFFLUX PUMP RV0191"/>
    <property type="match status" value="1"/>
</dbReference>
<comment type="subcellular location">
    <subcellularLocation>
        <location evidence="1">Cell membrane</location>
        <topology evidence="1">Multi-pass membrane protein</topology>
    </subcellularLocation>
</comment>
<dbReference type="InterPro" id="IPR050189">
    <property type="entry name" value="MFS_Efflux_Transporters"/>
</dbReference>
<keyword evidence="5 6" id="KW-0472">Membrane</keyword>
<accession>A0A1L6JEN7</accession>
<dbReference type="GeneID" id="44134843"/>
<dbReference type="PROSITE" id="PS50850">
    <property type="entry name" value="MFS"/>
    <property type="match status" value="1"/>
</dbReference>
<reference evidence="13" key="3">
    <citation type="submission" date="2018-07" db="EMBL/GenBank/DDBJ databases">
        <title>Genomic and Epidemiologic Investigation of an Indolent Hospital Outbreak.</title>
        <authorList>
            <person name="Johnson R.C."/>
            <person name="Deming C."/>
            <person name="Conlan S."/>
            <person name="Zellmer C.J."/>
            <person name="Michelin A.V."/>
            <person name="Lee-Lin S.-Q."/>
            <person name="Thomas P.J."/>
            <person name="Park M."/>
            <person name="Weingarten R.A."/>
            <person name="Less J."/>
            <person name="Dekker J.P."/>
            <person name="Frank K.M."/>
            <person name="Musser K.A."/>
            <person name="Mcquiston J.R."/>
            <person name="Henderson D.K."/>
            <person name="Lau A.F."/>
            <person name="Palmore T.N."/>
            <person name="Segre J.A."/>
        </authorList>
    </citation>
    <scope>NUCLEOTIDE SEQUENCE [LARGE SCALE GENOMIC DNA]</scope>
    <source>
        <strain evidence="13">SK-CDC1_0717</strain>
    </source>
</reference>
<evidence type="ECO:0000256" key="4">
    <source>
        <dbReference type="ARBA" id="ARBA00022989"/>
    </source>
</evidence>
<name>A0A1L6JEN7_9SPHN</name>
<dbReference type="AlphaFoldDB" id="A0A1L6JEN7"/>
<reference evidence="9 12" key="4">
    <citation type="submission" date="2018-07" db="EMBL/GenBank/DDBJ databases">
        <title>Genomic and Epidemiologic Investigation of an Indolent Hospital Outbreak.</title>
        <authorList>
            <person name="Johnson R.C."/>
            <person name="Deming C."/>
            <person name="Conlan S."/>
            <person name="Zellmer C.J."/>
            <person name="Michelin A.V."/>
            <person name="Lee-Lin S."/>
            <person name="Thomas P.J."/>
            <person name="Park M."/>
            <person name="Weingarten R.A."/>
            <person name="Less J."/>
            <person name="Dekker J.P."/>
            <person name="Frank K.M."/>
            <person name="Musser K.A."/>
            <person name="Mcquiston J.R."/>
            <person name="Henderson D.K."/>
            <person name="Lau A.F."/>
            <person name="Palmore T.N."/>
            <person name="Segre J.A."/>
        </authorList>
    </citation>
    <scope>NUCLEOTIDE SEQUENCE [LARGE SCALE GENOMIC DNA]</scope>
    <source>
        <strain evidence="10">SK-CDC1_0717</strain>
        <strain evidence="9 12">SK-NIH.Env10_0317</strain>
    </source>
</reference>
<feature type="transmembrane region" description="Helical" evidence="6">
    <location>
        <begin position="196"/>
        <end position="218"/>
    </location>
</feature>
<dbReference type="GO" id="GO:0022857">
    <property type="term" value="F:transmembrane transporter activity"/>
    <property type="evidence" value="ECO:0007669"/>
    <property type="project" value="InterPro"/>
</dbReference>
<dbReference type="SUPFAM" id="SSF103473">
    <property type="entry name" value="MFS general substrate transporter"/>
    <property type="match status" value="1"/>
</dbReference>
<organism evidence="8 11">
    <name type="scientific">Sphingomonas koreensis</name>
    <dbReference type="NCBI Taxonomy" id="93064"/>
    <lineage>
        <taxon>Bacteria</taxon>
        <taxon>Pseudomonadati</taxon>
        <taxon>Pseudomonadota</taxon>
        <taxon>Alphaproteobacteria</taxon>
        <taxon>Sphingomonadales</taxon>
        <taxon>Sphingomonadaceae</taxon>
        <taxon>Sphingomonas</taxon>
    </lineage>
</organism>
<dbReference type="PANTHER" id="PTHR43124">
    <property type="entry name" value="PURINE EFFLUX PUMP PBUE"/>
    <property type="match status" value="1"/>
</dbReference>
<evidence type="ECO:0000256" key="2">
    <source>
        <dbReference type="ARBA" id="ARBA00022475"/>
    </source>
</evidence>
<dbReference type="InterPro" id="IPR011701">
    <property type="entry name" value="MFS"/>
</dbReference>
<feature type="transmembrane region" description="Helical" evidence="6">
    <location>
        <begin position="44"/>
        <end position="66"/>
    </location>
</feature>
<dbReference type="Pfam" id="PF07690">
    <property type="entry name" value="MFS_1"/>
    <property type="match status" value="1"/>
</dbReference>
<dbReference type="InterPro" id="IPR020846">
    <property type="entry name" value="MFS_dom"/>
</dbReference>
<evidence type="ECO:0000313" key="11">
    <source>
        <dbReference type="Proteomes" id="UP000185161"/>
    </source>
</evidence>
<evidence type="ECO:0000313" key="13">
    <source>
        <dbReference type="Proteomes" id="UP000287746"/>
    </source>
</evidence>
<feature type="transmembrane region" description="Helical" evidence="6">
    <location>
        <begin position="73"/>
        <end position="91"/>
    </location>
</feature>
<dbReference type="Proteomes" id="UP000286681">
    <property type="component" value="Unassembled WGS sequence"/>
</dbReference>
<proteinExistence type="predicted"/>
<dbReference type="GO" id="GO:0005886">
    <property type="term" value="C:plasma membrane"/>
    <property type="evidence" value="ECO:0007669"/>
    <property type="project" value="UniProtKB-SubCell"/>
</dbReference>
<evidence type="ECO:0000313" key="12">
    <source>
        <dbReference type="Proteomes" id="UP000286681"/>
    </source>
</evidence>
<sequence>MHRSWPPILALWLLGILAAAQFAKMSVIAPILRTGFGLSLPQLGWLISLMEVGGAVFGLVSGLALARFGMRGFLLSGLAILSAASLMQAFAPTAPLLFLARAIEGIGYVLVVIAAPTAIAATADNQLRPRALALWSTFVPVGIAAGGAITGLAAGMLGMRGVMLLWAAMIAAAIPLALRLPLAAMPPARIRFPATAAWISTFGFGLYTVFISAVTMLLPSFLIERCGASMGQAAIVAGIASLAVLPGAAAAMWLMRDGDIGMRRTLAFSAVALVPTVPLVLLLYGDASADLLRIGTIAVLAVAVSGLVPPLVFARLPLLAGASSPEDPRIATANGLVTQFGAGGALIGPPAGGIIVSLSGWQGLGAAAGALVIAILAAVIASEYAGRGSAQPTAA</sequence>
<dbReference type="EMBL" id="QQYZ01000043">
    <property type="protein sequence ID" value="RSY76307.1"/>
    <property type="molecule type" value="Genomic_DNA"/>
</dbReference>
<reference evidence="8" key="1">
    <citation type="submission" date="2016-12" db="EMBL/GenBank/DDBJ databases">
        <title>Whole genome sequencing of Sphingomonas koreensis.</title>
        <authorList>
            <person name="Conlan S."/>
            <person name="Thomas P.J."/>
            <person name="Mullikin J."/>
            <person name="Palmore T.N."/>
            <person name="Frank K.M."/>
            <person name="Segre J.A."/>
        </authorList>
    </citation>
    <scope>NUCLEOTIDE SEQUENCE</scope>
    <source>
        <strain evidence="8">ABOJV</strain>
    </source>
</reference>
<evidence type="ECO:0000313" key="8">
    <source>
        <dbReference type="EMBL" id="APR54391.1"/>
    </source>
</evidence>
<dbReference type="EMBL" id="QQWO01000038">
    <property type="protein sequence ID" value="RSU97126.1"/>
    <property type="molecule type" value="Genomic_DNA"/>
</dbReference>
<feature type="transmembrane region" description="Helical" evidence="6">
    <location>
        <begin position="291"/>
        <end position="314"/>
    </location>
</feature>
<dbReference type="InterPro" id="IPR036259">
    <property type="entry name" value="MFS_trans_sf"/>
</dbReference>
<reference evidence="11" key="2">
    <citation type="submission" date="2016-12" db="EMBL/GenBank/DDBJ databases">
        <title>Whole genome sequencing of Sphingomonas sp. ABOJV.</title>
        <authorList>
            <person name="Conlan S."/>
            <person name="Thomas P.J."/>
            <person name="Mullikin J."/>
            <person name="Palmore T.N."/>
            <person name="Frank K.M."/>
            <person name="Segre J.A."/>
        </authorList>
    </citation>
    <scope>NUCLEOTIDE SEQUENCE [LARGE SCALE GENOMIC DNA]</scope>
    <source>
        <strain evidence="11">ABOJV</strain>
    </source>
</reference>
<dbReference type="STRING" id="93064.BRX40_19970"/>
<evidence type="ECO:0000259" key="7">
    <source>
        <dbReference type="PROSITE" id="PS50850"/>
    </source>
</evidence>
<evidence type="ECO:0000256" key="5">
    <source>
        <dbReference type="ARBA" id="ARBA00023136"/>
    </source>
</evidence>